<evidence type="ECO:0000313" key="4">
    <source>
        <dbReference type="Proteomes" id="UP000660262"/>
    </source>
</evidence>
<dbReference type="SUPFAM" id="SSF81383">
    <property type="entry name" value="F-box domain"/>
    <property type="match status" value="1"/>
</dbReference>
<dbReference type="GO" id="GO:0031932">
    <property type="term" value="C:TORC2 complex"/>
    <property type="evidence" value="ECO:0007669"/>
    <property type="project" value="InterPro"/>
</dbReference>
<dbReference type="EMBL" id="BNJQ01000007">
    <property type="protein sequence ID" value="GHP04312.1"/>
    <property type="molecule type" value="Genomic_DNA"/>
</dbReference>
<dbReference type="SMART" id="SM00320">
    <property type="entry name" value="WD40"/>
    <property type="match status" value="4"/>
</dbReference>
<dbReference type="Proteomes" id="UP000660262">
    <property type="component" value="Unassembled WGS sequence"/>
</dbReference>
<evidence type="ECO:0000256" key="2">
    <source>
        <dbReference type="SAM" id="MobiDB-lite"/>
    </source>
</evidence>
<keyword evidence="4" id="KW-1185">Reference proteome</keyword>
<dbReference type="InterPro" id="IPR036047">
    <property type="entry name" value="F-box-like_dom_sf"/>
</dbReference>
<name>A0A830HCC8_9CHLO</name>
<protein>
    <recommendedName>
        <fullName evidence="5">F-box domain-containing protein</fullName>
    </recommendedName>
</protein>
<feature type="compositionally biased region" description="Basic and acidic residues" evidence="2">
    <location>
        <begin position="117"/>
        <end position="158"/>
    </location>
</feature>
<feature type="region of interest" description="Disordered" evidence="2">
    <location>
        <begin position="117"/>
        <end position="174"/>
    </location>
</feature>
<dbReference type="InterPro" id="IPR037588">
    <property type="entry name" value="MLST8"/>
</dbReference>
<evidence type="ECO:0008006" key="5">
    <source>
        <dbReference type="Google" id="ProtNLM"/>
    </source>
</evidence>
<sequence>MPGDPSLALRAYSRNYSGHLEVAEAIRESARAAAHEPENEEEALARRFEDLLYRARRHDEAWCTRHQVKYNGPPGVDLAEEFKALALDCKEEDDAEVARGYETSVRRQAEAAEAARKREEVRERAAAEQAKKEAQERAEARALAEKREQEQRDAERAAEQAAASASRDGASRKGEEARFAVEEVTSPFGELPPLVWRGVLRCLSPRSLCRISCASAELRRLALSDDNGDGTCWHQAMIRGGRHPRLGQPAGTSEDKWRSRFVTSLSYDANWNRRHSERWDLRHHSQYLTCTAMSRGIVAFGSMDGSLSLVSMSPRAPGDVQTQNPGRLSATLSDRTTESGVQCAAFLQNEASNYGYEDAIDDDQSRVLVSGTHGGFVQVWRIDPTRWCSSQPWHERAASQVTLLDTPHAHADCVAICGERMAFGGATHRQQSEETSIIGVYDGLSNGMVASVCHLTDPSFRCEVYGVSWMGQHCVSAACGDGAVRMWDVRVPRNKASFTLKPNVRCAMRCVVGVEESSCLIAGDSIGSIRRMDIRKSSGVEATFTRKFGSSVNAIQASPRLRRVVAGCDDGALHVLRWPTLDKTSQISFPTGVTGVDMDHTRLSVSTEDTVGRAFDFTGKLGGGVDFTAIADALRLARQSRTAFQNRRGATPR</sequence>
<dbReference type="GO" id="GO:0032956">
    <property type="term" value="P:regulation of actin cytoskeleton organization"/>
    <property type="evidence" value="ECO:0007669"/>
    <property type="project" value="TreeGrafter"/>
</dbReference>
<dbReference type="InterPro" id="IPR001680">
    <property type="entry name" value="WD40_rpt"/>
</dbReference>
<comment type="similarity">
    <text evidence="1">Belongs to the WD repeat LST8 family.</text>
</comment>
<dbReference type="SUPFAM" id="SSF50978">
    <property type="entry name" value="WD40 repeat-like"/>
    <property type="match status" value="1"/>
</dbReference>
<dbReference type="Gene3D" id="1.20.1280.50">
    <property type="match status" value="1"/>
</dbReference>
<comment type="caution">
    <text evidence="3">The sequence shown here is derived from an EMBL/GenBank/DDBJ whole genome shotgun (WGS) entry which is preliminary data.</text>
</comment>
<dbReference type="PANTHER" id="PTHR19842:SF0">
    <property type="entry name" value="TARGET OF RAPAMYCIN COMPLEX SUBUNIT LST8"/>
    <property type="match status" value="1"/>
</dbReference>
<dbReference type="PANTHER" id="PTHR19842">
    <property type="entry name" value="G BETA-LIKE PROTEIN GBL"/>
    <property type="match status" value="1"/>
</dbReference>
<dbReference type="InterPro" id="IPR036322">
    <property type="entry name" value="WD40_repeat_dom_sf"/>
</dbReference>
<evidence type="ECO:0000313" key="3">
    <source>
        <dbReference type="EMBL" id="GHP04312.1"/>
    </source>
</evidence>
<dbReference type="GO" id="GO:0031931">
    <property type="term" value="C:TORC1 complex"/>
    <property type="evidence" value="ECO:0007669"/>
    <property type="project" value="InterPro"/>
</dbReference>
<dbReference type="Gene3D" id="2.130.10.10">
    <property type="entry name" value="YVTN repeat-like/Quinoprotein amine dehydrogenase"/>
    <property type="match status" value="1"/>
</dbReference>
<proteinExistence type="inferred from homology"/>
<accession>A0A830HCC8</accession>
<gene>
    <name evidence="3" type="ORF">PPROV_000306600</name>
</gene>
<dbReference type="AlphaFoldDB" id="A0A830HCC8"/>
<reference evidence="3" key="1">
    <citation type="submission" date="2020-10" db="EMBL/GenBank/DDBJ databases">
        <title>Unveiling of a novel bifunctional photoreceptor, Dualchrome1, isolated from a cosmopolitan green alga.</title>
        <authorList>
            <person name="Suzuki S."/>
            <person name="Kawachi M."/>
        </authorList>
    </citation>
    <scope>NUCLEOTIDE SEQUENCE</scope>
    <source>
        <strain evidence="3">NIES 2893</strain>
    </source>
</reference>
<evidence type="ECO:0000256" key="1">
    <source>
        <dbReference type="ARBA" id="ARBA00009890"/>
    </source>
</evidence>
<dbReference type="GO" id="GO:0031929">
    <property type="term" value="P:TOR signaling"/>
    <property type="evidence" value="ECO:0007669"/>
    <property type="project" value="InterPro"/>
</dbReference>
<dbReference type="InterPro" id="IPR015943">
    <property type="entry name" value="WD40/YVTN_repeat-like_dom_sf"/>
</dbReference>
<feature type="compositionally biased region" description="Low complexity" evidence="2">
    <location>
        <begin position="159"/>
        <end position="168"/>
    </location>
</feature>
<organism evidence="3 4">
    <name type="scientific">Pycnococcus provasolii</name>
    <dbReference type="NCBI Taxonomy" id="41880"/>
    <lineage>
        <taxon>Eukaryota</taxon>
        <taxon>Viridiplantae</taxon>
        <taxon>Chlorophyta</taxon>
        <taxon>Pseudoscourfieldiophyceae</taxon>
        <taxon>Pseudoscourfieldiales</taxon>
        <taxon>Pycnococcaceae</taxon>
        <taxon>Pycnococcus</taxon>
    </lineage>
</organism>